<dbReference type="Proteomes" id="UP001271723">
    <property type="component" value="Unassembled WGS sequence"/>
</dbReference>
<dbReference type="RefSeq" id="WP_256965057.1">
    <property type="nucleotide sequence ID" value="NZ_JAGJBZ010000003.1"/>
</dbReference>
<evidence type="ECO:0000313" key="3">
    <source>
        <dbReference type="Proteomes" id="UP001271723"/>
    </source>
</evidence>
<keyword evidence="1" id="KW-0732">Signal</keyword>
<evidence type="ECO:0000313" key="2">
    <source>
        <dbReference type="EMBL" id="MDX2913706.1"/>
    </source>
</evidence>
<accession>A0ABU4LD77</accession>
<name>A0ABU4LD77_9ACTN</name>
<dbReference type="Gene3D" id="2.60.20.10">
    <property type="entry name" value="Crystallins"/>
    <property type="match status" value="1"/>
</dbReference>
<feature type="chain" id="PRO_5045372096" evidence="1">
    <location>
        <begin position="22"/>
        <end position="185"/>
    </location>
</feature>
<reference evidence="2 3" key="1">
    <citation type="journal article" date="2023" name="Microb. Genom.">
        <title>Mesoterricola silvestris gen. nov., sp. nov., Mesoterricola sediminis sp. nov., Geothrix oryzae sp. nov., Geothrix edaphica sp. nov., Geothrix rubra sp. nov., and Geothrix limicola sp. nov., six novel members of Acidobacteriota isolated from soils.</title>
        <authorList>
            <person name="Weisberg A.J."/>
            <person name="Pearce E."/>
            <person name="Kramer C.G."/>
            <person name="Chang J.H."/>
            <person name="Clarke C.R."/>
        </authorList>
    </citation>
    <scope>NUCLEOTIDE SEQUENCE [LARGE SCALE GENOMIC DNA]</scope>
    <source>
        <strain evidence="2 3">NRRL_B-2795</strain>
    </source>
</reference>
<comment type="caution">
    <text evidence="2">The sequence shown here is derived from an EMBL/GenBank/DDBJ whole genome shotgun (WGS) entry which is preliminary data.</text>
</comment>
<evidence type="ECO:0000256" key="1">
    <source>
        <dbReference type="SAM" id="SignalP"/>
    </source>
</evidence>
<gene>
    <name evidence="2" type="ORF">PV517_34200</name>
</gene>
<sequence length="185" mass="20036">MRRASLALALVAASVLTTALASPSFAVPARTTSSAQAADARVEQQIQDVLRQNEGAERVAKDRIRLEPGVELTVASSTRAAAGIGDCRPGYACVWQHSNFTGNRLDFYYYRSYELAGYPMPGGGTWQDQISSFFNNQTGGAWMVGRNWLTEGGSSGWEWIFGGPGAYREAQVSANDQADLIELYA</sequence>
<keyword evidence="3" id="KW-1185">Reference proteome</keyword>
<feature type="signal peptide" evidence="1">
    <location>
        <begin position="1"/>
        <end position="21"/>
    </location>
</feature>
<organism evidence="2 3">
    <name type="scientific">Streptomyces griseiscabiei</name>
    <dbReference type="NCBI Taxonomy" id="2993540"/>
    <lineage>
        <taxon>Bacteria</taxon>
        <taxon>Bacillati</taxon>
        <taxon>Actinomycetota</taxon>
        <taxon>Actinomycetes</taxon>
        <taxon>Kitasatosporales</taxon>
        <taxon>Streptomycetaceae</taxon>
        <taxon>Streptomyces</taxon>
    </lineage>
</organism>
<dbReference type="EMBL" id="JARAVY010000016">
    <property type="protein sequence ID" value="MDX2913706.1"/>
    <property type="molecule type" value="Genomic_DNA"/>
</dbReference>
<protein>
    <submittedName>
        <fullName evidence="2">Peptidase inhibitor family I36 protein</fullName>
    </submittedName>
</protein>
<dbReference type="Pfam" id="PF03995">
    <property type="entry name" value="Inhibitor_I36"/>
    <property type="match status" value="1"/>
</dbReference>
<proteinExistence type="predicted"/>